<reference evidence="4 5" key="1">
    <citation type="submission" date="2016-12" db="EMBL/GenBank/DDBJ databases">
        <title>The genomes of Aspergillus section Nigri reveals drivers in fungal speciation.</title>
        <authorList>
            <consortium name="DOE Joint Genome Institute"/>
            <person name="Vesth T.C."/>
            <person name="Nybo J."/>
            <person name="Theobald S."/>
            <person name="Brandl J."/>
            <person name="Frisvad J.C."/>
            <person name="Nielsen K.F."/>
            <person name="Lyhne E.K."/>
            <person name="Kogle M.E."/>
            <person name="Kuo A."/>
            <person name="Riley R."/>
            <person name="Clum A."/>
            <person name="Nolan M."/>
            <person name="Lipzen A."/>
            <person name="Salamov A."/>
            <person name="Henrissat B."/>
            <person name="Wiebenga A."/>
            <person name="De Vries R.P."/>
            <person name="Grigoriev I.V."/>
            <person name="Mortensen U.H."/>
            <person name="Andersen M.R."/>
            <person name="Baker S.E."/>
        </authorList>
    </citation>
    <scope>NUCLEOTIDE SEQUENCE [LARGE SCALE GENOMIC DNA]</scope>
    <source>
        <strain evidence="4 5">IBT 23096</strain>
    </source>
</reference>
<dbReference type="Gene3D" id="3.20.20.100">
    <property type="entry name" value="NADP-dependent oxidoreductase domain"/>
    <property type="match status" value="1"/>
</dbReference>
<dbReference type="AlphaFoldDB" id="A0A2I2GLP3"/>
<feature type="domain" description="NADP-dependent oxidoreductase" evidence="3">
    <location>
        <begin position="15"/>
        <end position="335"/>
    </location>
</feature>
<evidence type="ECO:0000256" key="2">
    <source>
        <dbReference type="ARBA" id="ARBA00038157"/>
    </source>
</evidence>
<dbReference type="GO" id="GO:0016491">
    <property type="term" value="F:oxidoreductase activity"/>
    <property type="evidence" value="ECO:0007669"/>
    <property type="project" value="UniProtKB-KW"/>
</dbReference>
<dbReference type="STRING" id="1392250.A0A2I2GLP3"/>
<gene>
    <name evidence="4" type="ORF">P170DRAFT_431608</name>
</gene>
<dbReference type="CDD" id="cd19079">
    <property type="entry name" value="AKR_EcYajO-like"/>
    <property type="match status" value="1"/>
</dbReference>
<dbReference type="RefSeq" id="XP_024709098.1">
    <property type="nucleotide sequence ID" value="XM_024848073.1"/>
</dbReference>
<dbReference type="PANTHER" id="PTHR43364:SF4">
    <property type="entry name" value="NAD(P)-LINKED OXIDOREDUCTASE SUPERFAMILY PROTEIN"/>
    <property type="match status" value="1"/>
</dbReference>
<comment type="caution">
    <text evidence="4">The sequence shown here is derived from an EMBL/GenBank/DDBJ whole genome shotgun (WGS) entry which is preliminary data.</text>
</comment>
<dbReference type="GeneID" id="36555772"/>
<protein>
    <submittedName>
        <fullName evidence="4">Aldo/keto reductase</fullName>
    </submittedName>
</protein>
<comment type="similarity">
    <text evidence="2">Belongs to the aldo/keto reductase family. Aldo/keto reductase 2 subfamily.</text>
</comment>
<dbReference type="PANTHER" id="PTHR43364">
    <property type="entry name" value="NADH-SPECIFIC METHYLGLYOXAL REDUCTASE-RELATED"/>
    <property type="match status" value="1"/>
</dbReference>
<dbReference type="FunFam" id="3.20.20.100:FF:000004">
    <property type="entry name" value="Oxidoreductase, aldo/keto reductase"/>
    <property type="match status" value="1"/>
</dbReference>
<dbReference type="InterPro" id="IPR036812">
    <property type="entry name" value="NAD(P)_OxRdtase_dom_sf"/>
</dbReference>
<dbReference type="SUPFAM" id="SSF51430">
    <property type="entry name" value="NAD(P)-linked oxidoreductase"/>
    <property type="match status" value="1"/>
</dbReference>
<evidence type="ECO:0000256" key="1">
    <source>
        <dbReference type="ARBA" id="ARBA00023002"/>
    </source>
</evidence>
<keyword evidence="5" id="KW-1185">Reference proteome</keyword>
<keyword evidence="1" id="KW-0560">Oxidoreductase</keyword>
<proteinExistence type="inferred from homology"/>
<dbReference type="EMBL" id="MSFO01000001">
    <property type="protein sequence ID" value="PLB53796.1"/>
    <property type="molecule type" value="Genomic_DNA"/>
</dbReference>
<evidence type="ECO:0000259" key="3">
    <source>
        <dbReference type="Pfam" id="PF00248"/>
    </source>
</evidence>
<evidence type="ECO:0000313" key="4">
    <source>
        <dbReference type="EMBL" id="PLB53796.1"/>
    </source>
</evidence>
<dbReference type="Pfam" id="PF00248">
    <property type="entry name" value="Aldo_ket_red"/>
    <property type="match status" value="1"/>
</dbReference>
<dbReference type="GO" id="GO:0005829">
    <property type="term" value="C:cytosol"/>
    <property type="evidence" value="ECO:0007669"/>
    <property type="project" value="UniProtKB-ARBA"/>
</dbReference>
<accession>A0A2I2GLP3</accession>
<sequence>MKYVQLGSSGLRVSPICVGCMSYGTPGKQFDWSLPEDEALPVLDHCYRSGLNFFDTANVYSNGDSEVILGKAIKKYDWRRESLVIATKLWAPVGRGDEKPLRMSVEDRDNAGYINQYGLSRKHIFESVDASLKRLDLPYVDLLQIHRFDPNTPPKETMEALHDVVKSGKVRYIGASSMWAHQLLEYQYTARIHGWTEFISMQNVYNAIYREEEREMFPACTKFGMGTIPWSPVAMGFLARPWNSFSETTRGNSLNNNFMGQPLTETDKKISAKIEEIAQSRGVAMAVIALAWCLSKPFVTSPIVGMSKNERVDEAIQAIDFQLSEEEIKSIDDLYEPKRVVGHS</sequence>
<dbReference type="Proteomes" id="UP000234275">
    <property type="component" value="Unassembled WGS sequence"/>
</dbReference>
<dbReference type="InterPro" id="IPR023210">
    <property type="entry name" value="NADP_OxRdtase_dom"/>
</dbReference>
<organism evidence="4 5">
    <name type="scientific">Aspergillus steynii IBT 23096</name>
    <dbReference type="NCBI Taxonomy" id="1392250"/>
    <lineage>
        <taxon>Eukaryota</taxon>
        <taxon>Fungi</taxon>
        <taxon>Dikarya</taxon>
        <taxon>Ascomycota</taxon>
        <taxon>Pezizomycotina</taxon>
        <taxon>Eurotiomycetes</taxon>
        <taxon>Eurotiomycetidae</taxon>
        <taxon>Eurotiales</taxon>
        <taxon>Aspergillaceae</taxon>
        <taxon>Aspergillus</taxon>
        <taxon>Aspergillus subgen. Circumdati</taxon>
    </lineage>
</organism>
<dbReference type="VEuPathDB" id="FungiDB:P170DRAFT_431608"/>
<evidence type="ECO:0000313" key="5">
    <source>
        <dbReference type="Proteomes" id="UP000234275"/>
    </source>
</evidence>
<dbReference type="OrthoDB" id="1720422at2759"/>
<name>A0A2I2GLP3_9EURO</name>
<dbReference type="InterPro" id="IPR050523">
    <property type="entry name" value="AKR_Detox_Biosynth"/>
</dbReference>